<evidence type="ECO:0000256" key="2">
    <source>
        <dbReference type="PROSITE-ProRule" id="PRU00703"/>
    </source>
</evidence>
<dbReference type="PANTHER" id="PTHR43080:SF2">
    <property type="entry name" value="CBS DOMAIN-CONTAINING PROTEIN"/>
    <property type="match status" value="1"/>
</dbReference>
<dbReference type="RefSeq" id="WP_166226179.1">
    <property type="nucleotide sequence ID" value="NZ_CP049989.1"/>
</dbReference>
<dbReference type="InterPro" id="IPR000644">
    <property type="entry name" value="CBS_dom"/>
</dbReference>
<accession>A0A6G8IFP7</accession>
<dbReference type="CDD" id="cd04622">
    <property type="entry name" value="CBS_pair_HRP1_like"/>
    <property type="match status" value="1"/>
</dbReference>
<dbReference type="SMART" id="SM00116">
    <property type="entry name" value="CBS"/>
    <property type="match status" value="2"/>
</dbReference>
<organism evidence="5 6">
    <name type="scientific">Hydrogenophaga crocea</name>
    <dbReference type="NCBI Taxonomy" id="2716225"/>
    <lineage>
        <taxon>Bacteria</taxon>
        <taxon>Pseudomonadati</taxon>
        <taxon>Pseudomonadota</taxon>
        <taxon>Betaproteobacteria</taxon>
        <taxon>Burkholderiales</taxon>
        <taxon>Comamonadaceae</taxon>
        <taxon>Hydrogenophaga</taxon>
    </lineage>
</organism>
<dbReference type="SUPFAM" id="SSF54631">
    <property type="entry name" value="CBS-domain pair"/>
    <property type="match status" value="1"/>
</dbReference>
<gene>
    <name evidence="5" type="ORF">G9Q37_06420</name>
</gene>
<dbReference type="PROSITE" id="PS51371">
    <property type="entry name" value="CBS"/>
    <property type="match status" value="2"/>
</dbReference>
<feature type="domain" description="CBS" evidence="4">
    <location>
        <begin position="73"/>
        <end position="132"/>
    </location>
</feature>
<dbReference type="KEGG" id="hcz:G9Q37_06420"/>
<dbReference type="InterPro" id="IPR046342">
    <property type="entry name" value="CBS_dom_sf"/>
</dbReference>
<feature type="region of interest" description="Disordered" evidence="3">
    <location>
        <begin position="127"/>
        <end position="162"/>
    </location>
</feature>
<evidence type="ECO:0000259" key="4">
    <source>
        <dbReference type="PROSITE" id="PS51371"/>
    </source>
</evidence>
<dbReference type="PANTHER" id="PTHR43080">
    <property type="entry name" value="CBS DOMAIN-CONTAINING PROTEIN CBSX3, MITOCHONDRIAL"/>
    <property type="match status" value="1"/>
</dbReference>
<reference evidence="5 6" key="1">
    <citation type="submission" date="2020-03" db="EMBL/GenBank/DDBJ databases">
        <title>Hydrogenophaga sp. nov. isolated from cyanobacterial mat.</title>
        <authorList>
            <person name="Thorat V."/>
            <person name="Kirdat K."/>
            <person name="Tiwarekar B."/>
            <person name="Costa E.D."/>
            <person name="Yadav A."/>
        </authorList>
    </citation>
    <scope>NUCLEOTIDE SEQUENCE [LARGE SCALE GENOMIC DNA]</scope>
    <source>
        <strain evidence="5 6">BA0156</strain>
    </source>
</reference>
<feature type="domain" description="CBS" evidence="4">
    <location>
        <begin position="8"/>
        <end position="66"/>
    </location>
</feature>
<dbReference type="Pfam" id="PF00571">
    <property type="entry name" value="CBS"/>
    <property type="match status" value="2"/>
</dbReference>
<dbReference type="Proteomes" id="UP000503162">
    <property type="component" value="Chromosome"/>
</dbReference>
<keyword evidence="1 2" id="KW-0129">CBS domain</keyword>
<dbReference type="Gene3D" id="3.10.580.10">
    <property type="entry name" value="CBS-domain"/>
    <property type="match status" value="1"/>
</dbReference>
<evidence type="ECO:0000313" key="6">
    <source>
        <dbReference type="Proteomes" id="UP000503162"/>
    </source>
</evidence>
<sequence length="162" mass="17256">MNQVSDVMTRGVRTLNPENRLREAAQAMEALAVGSLPVCQGERLVGVLTDRDLVVRGMAQGLQADEAMVLEVMSPDVQRCYENQSLEEAAQQMRDGQVRRLPVVDAERRLVGMLSLGDIAAKAGADEAGQALQDISQPARPDRSGLSQASGSAGGGQDAARR</sequence>
<dbReference type="AlphaFoldDB" id="A0A6G8IFP7"/>
<name>A0A6G8IFP7_9BURK</name>
<dbReference type="EMBL" id="CP049989">
    <property type="protein sequence ID" value="QIM51800.1"/>
    <property type="molecule type" value="Genomic_DNA"/>
</dbReference>
<dbReference type="InterPro" id="IPR051257">
    <property type="entry name" value="Diverse_CBS-Domain"/>
</dbReference>
<feature type="compositionally biased region" description="Gly residues" evidence="3">
    <location>
        <begin position="152"/>
        <end position="162"/>
    </location>
</feature>
<proteinExistence type="predicted"/>
<evidence type="ECO:0000256" key="3">
    <source>
        <dbReference type="SAM" id="MobiDB-lite"/>
    </source>
</evidence>
<evidence type="ECO:0000313" key="5">
    <source>
        <dbReference type="EMBL" id="QIM51800.1"/>
    </source>
</evidence>
<protein>
    <submittedName>
        <fullName evidence="5">CBS domain-containing protein</fullName>
    </submittedName>
</protein>
<keyword evidence="6" id="KW-1185">Reference proteome</keyword>
<evidence type="ECO:0000256" key="1">
    <source>
        <dbReference type="ARBA" id="ARBA00023122"/>
    </source>
</evidence>